<evidence type="ECO:0000313" key="1">
    <source>
        <dbReference type="EMBL" id="NEY48502.1"/>
    </source>
</evidence>
<accession>A0A6G4BYS8</accession>
<dbReference type="EMBL" id="JAAIWG010000025">
    <property type="protein sequence ID" value="NEY48502.1"/>
    <property type="molecule type" value="Genomic_DNA"/>
</dbReference>
<reference evidence="1" key="2">
    <citation type="submission" date="2020-02" db="EMBL/GenBank/DDBJ databases">
        <authorList>
            <person name="Alotaibi K."/>
            <person name="Khan A."/>
        </authorList>
    </citation>
    <scope>NUCLEOTIDE SEQUENCE</scope>
    <source>
        <strain evidence="1">EC204</strain>
    </source>
</reference>
<dbReference type="RefSeq" id="WP_163451269.1">
    <property type="nucleotide sequence ID" value="NZ_JAAIWG010000025.1"/>
</dbReference>
<reference evidence="1" key="1">
    <citation type="journal article" date="2006" name="Food Microbiol.">
        <title>Occurrence of non-O157 shiga toxin-producing Escherichia coli in ready-to-eat food from supermarkets in Argentina.</title>
        <authorList>
            <person name="Balague C."/>
            <person name="Khan A.A."/>
            <person name="Fernandez L."/>
            <person name="Redolfi A.L."/>
            <person name="Aquili V."/>
            <person name="Voltattorni P."/>
            <person name="Hofer C."/>
            <person name="Ebner G."/>
            <person name="Duenas S."/>
            <person name="Cerniglia C.E."/>
        </authorList>
    </citation>
    <scope>NUCLEOTIDE SEQUENCE</scope>
    <source>
        <strain evidence="1">EC204</strain>
    </source>
</reference>
<organism evidence="1">
    <name type="scientific">Escherichia coli</name>
    <dbReference type="NCBI Taxonomy" id="562"/>
    <lineage>
        <taxon>Bacteria</taxon>
        <taxon>Pseudomonadati</taxon>
        <taxon>Pseudomonadota</taxon>
        <taxon>Gammaproteobacteria</taxon>
        <taxon>Enterobacterales</taxon>
        <taxon>Enterobacteriaceae</taxon>
        <taxon>Escherichia</taxon>
    </lineage>
</organism>
<comment type="caution">
    <text evidence="1">The sequence shown here is derived from an EMBL/GenBank/DDBJ whole genome shotgun (WGS) entry which is preliminary data.</text>
</comment>
<protein>
    <submittedName>
        <fullName evidence="1">Uncharacterized protein</fullName>
    </submittedName>
</protein>
<proteinExistence type="predicted"/>
<gene>
    <name evidence="1" type="ORF">G4V04_09040</name>
</gene>
<dbReference type="AlphaFoldDB" id="A0A6G4BYS8"/>
<name>A0A6G4BYS8_ECOLX</name>
<sequence length="352" mass="40613">MESIALYNWATSVLSSITEDLNEHYYKEINGSLALQFETTDIVNARALVYSERDEPPRHAISITYKLIRSLYDDAAAFVDYVHSGKDDEVYDMWFNGQTNFTTLRNEWDKTNFTKNIFLAGLTWVFFHELGHLTQGHLFIRNRYSSEINVMSEIHLNNLSSDNNDASAIWHATELAADYFSTYMCVIEIVRQLAINEDCELAICFLTCGISLMLHRFQGEKLYEVQTEPVGTHPRPFVRLEMIVPLIFEILSIPNTDQRRSYVLAGGESANRVGLFWIRKTGIMEGIPEHYLIEGTLNRPGVVEYLRHIIFIWDSISSEISEMFTFGTKKMLLNFTNVLRTTPDLNDDTQEK</sequence>